<dbReference type="OMA" id="RPGEKKF"/>
<keyword evidence="3" id="KW-1185">Reference proteome</keyword>
<dbReference type="Proteomes" id="UP000191691">
    <property type="component" value="Unassembled WGS sequence"/>
</dbReference>
<comment type="caution">
    <text evidence="2">The sequence shown here is derived from an EMBL/GenBank/DDBJ whole genome shotgun (WGS) entry which is preliminary data.</text>
</comment>
<reference evidence="3" key="1">
    <citation type="journal article" date="2017" name="Nat. Microbiol.">
        <title>Global analysis of biosynthetic gene clusters reveals vast potential of secondary metabolite production in Penicillium species.</title>
        <authorList>
            <person name="Nielsen J.C."/>
            <person name="Grijseels S."/>
            <person name="Prigent S."/>
            <person name="Ji B."/>
            <person name="Dainat J."/>
            <person name="Nielsen K.F."/>
            <person name="Frisvad J.C."/>
            <person name="Workman M."/>
            <person name="Nielsen J."/>
        </authorList>
    </citation>
    <scope>NUCLEOTIDE SEQUENCE [LARGE SCALE GENOMIC DNA]</scope>
    <source>
        <strain evidence="3">IBT 13039</strain>
    </source>
</reference>
<evidence type="ECO:0000313" key="3">
    <source>
        <dbReference type="Proteomes" id="UP000191691"/>
    </source>
</evidence>
<name>A0A1V6XXJ9_PENNA</name>
<organism evidence="2 3">
    <name type="scientific">Penicillium nalgiovense</name>
    <dbReference type="NCBI Taxonomy" id="60175"/>
    <lineage>
        <taxon>Eukaryota</taxon>
        <taxon>Fungi</taxon>
        <taxon>Dikarya</taxon>
        <taxon>Ascomycota</taxon>
        <taxon>Pezizomycotina</taxon>
        <taxon>Eurotiomycetes</taxon>
        <taxon>Eurotiomycetidae</taxon>
        <taxon>Eurotiales</taxon>
        <taxon>Aspergillaceae</taxon>
        <taxon>Penicillium</taxon>
    </lineage>
</organism>
<feature type="compositionally biased region" description="Basic and acidic residues" evidence="1">
    <location>
        <begin position="36"/>
        <end position="46"/>
    </location>
</feature>
<protein>
    <submittedName>
        <fullName evidence="2">Uncharacterized protein</fullName>
    </submittedName>
</protein>
<dbReference type="EMBL" id="MOOB01000049">
    <property type="protein sequence ID" value="OQE79872.1"/>
    <property type="molecule type" value="Genomic_DNA"/>
</dbReference>
<sequence length="79" mass="9533">MGWLNDLFHRVPQTPEAKKEEKARKRRSKQHSQKVRQREKELNRRPGEKKFFWGSVAVDTTQNIRDTWEGLVERVDWDG</sequence>
<feature type="compositionally biased region" description="Basic residues" evidence="1">
    <location>
        <begin position="24"/>
        <end position="35"/>
    </location>
</feature>
<accession>A0A1V6XXJ9</accession>
<proteinExistence type="predicted"/>
<gene>
    <name evidence="2" type="ORF">PENNAL_c0049G06357</name>
</gene>
<dbReference type="AlphaFoldDB" id="A0A1V6XXJ9"/>
<feature type="region of interest" description="Disordered" evidence="1">
    <location>
        <begin position="1"/>
        <end position="46"/>
    </location>
</feature>
<evidence type="ECO:0000313" key="2">
    <source>
        <dbReference type="EMBL" id="OQE79872.1"/>
    </source>
</evidence>
<evidence type="ECO:0000256" key="1">
    <source>
        <dbReference type="SAM" id="MobiDB-lite"/>
    </source>
</evidence>